<evidence type="ECO:0000256" key="3">
    <source>
        <dbReference type="SAM" id="SignalP"/>
    </source>
</evidence>
<reference evidence="5 6" key="1">
    <citation type="submission" date="2020-07" db="EMBL/GenBank/DDBJ databases">
        <title>Sequencing the genomes of 1000 actinobacteria strains.</title>
        <authorList>
            <person name="Klenk H.-P."/>
        </authorList>
    </citation>
    <scope>NUCLEOTIDE SEQUENCE [LARGE SCALE GENOMIC DNA]</scope>
    <source>
        <strain evidence="5 6">DSM 40398</strain>
    </source>
</reference>
<organism evidence="5 6">
    <name type="scientific">Actinomadura luteofluorescens</name>
    <dbReference type="NCBI Taxonomy" id="46163"/>
    <lineage>
        <taxon>Bacteria</taxon>
        <taxon>Bacillati</taxon>
        <taxon>Actinomycetota</taxon>
        <taxon>Actinomycetes</taxon>
        <taxon>Streptosporangiales</taxon>
        <taxon>Thermomonosporaceae</taxon>
        <taxon>Actinomadura</taxon>
    </lineage>
</organism>
<keyword evidence="5" id="KW-0378">Hydrolase</keyword>
<feature type="signal peptide" evidence="3">
    <location>
        <begin position="1"/>
        <end position="31"/>
    </location>
</feature>
<dbReference type="InterPro" id="IPR050430">
    <property type="entry name" value="Peptidase_S1"/>
</dbReference>
<dbReference type="EMBL" id="JACCBA010000001">
    <property type="protein sequence ID" value="NYD51186.1"/>
    <property type="molecule type" value="Genomic_DNA"/>
</dbReference>
<evidence type="ECO:0000313" key="6">
    <source>
        <dbReference type="Proteomes" id="UP000529783"/>
    </source>
</evidence>
<protein>
    <submittedName>
        <fullName evidence="5">Secreted trypsin-like serine protease</fullName>
    </submittedName>
</protein>
<dbReference type="RefSeq" id="WP_179847616.1">
    <property type="nucleotide sequence ID" value="NZ_JACCBA010000001.1"/>
</dbReference>
<keyword evidence="3" id="KW-0732">Signal</keyword>
<comment type="similarity">
    <text evidence="1">Belongs to the peptidase S1 family.</text>
</comment>
<dbReference type="GO" id="GO:0006508">
    <property type="term" value="P:proteolysis"/>
    <property type="evidence" value="ECO:0007669"/>
    <property type="project" value="UniProtKB-KW"/>
</dbReference>
<dbReference type="InterPro" id="IPR018114">
    <property type="entry name" value="TRYPSIN_HIS"/>
</dbReference>
<feature type="chain" id="PRO_5030782472" evidence="3">
    <location>
        <begin position="32"/>
        <end position="253"/>
    </location>
</feature>
<dbReference type="PROSITE" id="PS50240">
    <property type="entry name" value="TRYPSIN_DOM"/>
    <property type="match status" value="1"/>
</dbReference>
<keyword evidence="6" id="KW-1185">Reference proteome</keyword>
<dbReference type="Proteomes" id="UP000529783">
    <property type="component" value="Unassembled WGS sequence"/>
</dbReference>
<name>A0A7Y9JJU3_9ACTN</name>
<dbReference type="Pfam" id="PF00089">
    <property type="entry name" value="Trypsin"/>
    <property type="match status" value="1"/>
</dbReference>
<accession>A0A7Y9JJU3</accession>
<proteinExistence type="inferred from homology"/>
<dbReference type="InterPro" id="IPR001314">
    <property type="entry name" value="Peptidase_S1A"/>
</dbReference>
<dbReference type="GO" id="GO:0004252">
    <property type="term" value="F:serine-type endopeptidase activity"/>
    <property type="evidence" value="ECO:0007669"/>
    <property type="project" value="InterPro"/>
</dbReference>
<evidence type="ECO:0000313" key="5">
    <source>
        <dbReference type="EMBL" id="NYD51186.1"/>
    </source>
</evidence>
<dbReference type="InterPro" id="IPR001254">
    <property type="entry name" value="Trypsin_dom"/>
</dbReference>
<dbReference type="PROSITE" id="PS00134">
    <property type="entry name" value="TRYPSIN_HIS"/>
    <property type="match status" value="1"/>
</dbReference>
<evidence type="ECO:0000256" key="1">
    <source>
        <dbReference type="ARBA" id="ARBA00007664"/>
    </source>
</evidence>
<gene>
    <name evidence="5" type="ORF">BJY14_007169</name>
</gene>
<dbReference type="Gene3D" id="2.40.10.10">
    <property type="entry name" value="Trypsin-like serine proteases"/>
    <property type="match status" value="1"/>
</dbReference>
<keyword evidence="5" id="KW-0645">Protease</keyword>
<dbReference type="PANTHER" id="PTHR24276:SF98">
    <property type="entry name" value="FI18310P1-RELATED"/>
    <property type="match status" value="1"/>
</dbReference>
<comment type="caution">
    <text evidence="5">The sequence shown here is derived from an EMBL/GenBank/DDBJ whole genome shotgun (WGS) entry which is preliminary data.</text>
</comment>
<feature type="domain" description="Peptidase S1" evidence="4">
    <location>
        <begin position="32"/>
        <end position="253"/>
    </location>
</feature>
<evidence type="ECO:0000256" key="2">
    <source>
        <dbReference type="ARBA" id="ARBA00023157"/>
    </source>
</evidence>
<sequence>MALPSRRSLGLALLGASLGLAPLAAPAPAHAIMGGAPASAARYPWLAAVGSPIFFVRPAGQFCGGVLTRPDQLITAGHCVSMFRSVPGVLTVTFGRDDLTDRAGETVTVKSVRMHPKYRETSFKGETVSHHDLAVLTLTRRVNRPPAPLGTPGTARTAQIAGWGFTSENDLFNTRLRAATAPLPGDAACRRAYGDSYDPADMLCAGSPKADSCQFDSGGPLIANGRVAALVSWGYGCGKPGYPGVYARLASLP</sequence>
<dbReference type="CDD" id="cd00190">
    <property type="entry name" value="Tryp_SPc"/>
    <property type="match status" value="1"/>
</dbReference>
<dbReference type="InterPro" id="IPR043504">
    <property type="entry name" value="Peptidase_S1_PA_chymotrypsin"/>
</dbReference>
<evidence type="ECO:0000259" key="4">
    <source>
        <dbReference type="PROSITE" id="PS50240"/>
    </source>
</evidence>
<dbReference type="SUPFAM" id="SSF50494">
    <property type="entry name" value="Trypsin-like serine proteases"/>
    <property type="match status" value="1"/>
</dbReference>
<dbReference type="InterPro" id="IPR009003">
    <property type="entry name" value="Peptidase_S1_PA"/>
</dbReference>
<dbReference type="AlphaFoldDB" id="A0A7Y9JJU3"/>
<dbReference type="SMART" id="SM00020">
    <property type="entry name" value="Tryp_SPc"/>
    <property type="match status" value="1"/>
</dbReference>
<keyword evidence="2" id="KW-1015">Disulfide bond</keyword>
<dbReference type="PRINTS" id="PR00722">
    <property type="entry name" value="CHYMOTRYPSIN"/>
</dbReference>
<dbReference type="PANTHER" id="PTHR24276">
    <property type="entry name" value="POLYSERASE-RELATED"/>
    <property type="match status" value="1"/>
</dbReference>